<sequence length="516" mass="59415">MLYILLSTVVALLLCRLVVLWVRYEVMHPLREHAYPLRKDKNFEVIKEAAGNGTLPKAFRPNSFPLSSWSGNVILADYELIKEAFSKKELSNRLYSEKLDQDMVRKRKNYGINEMVERILGPEDTLTKNGAGASMGIGDGFYDETHRNLRVHWHDTIKRLVGRNQISEIIQHSSAQVNRYLEREGSQDGIDPREIFMNGTMNVVTGFSLGILYEFDDPDFKNLAKYVRVFFENMRNMYVNKIIVDIFPLWPRMTQNWLYQLFVRKPLAGITETVPRFTEYILTKVKEHRATLDIANPKDFLDILLIAAEKDSRLGHFTITSSIVALYLGASDTLSNQMRWLCFTLADHPEVQEKMFEEIKASIEKDSEIMKENCPFTRSVLLENMRWHPVVDTLPHRATEDIEVQGVPIKNKAVVQASLTAVMHNPANFPEPEKFIPDRFIKNGAFENDVKVCGFSLGLRNCIGKQLAIEEYFIFSSNMVKSFRLERTAGKNEIANHTAILMPKDGNKVRFIPRNK</sequence>
<dbReference type="PROSITE" id="PS00086">
    <property type="entry name" value="CYTOCHROME_P450"/>
    <property type="match status" value="1"/>
</dbReference>
<gene>
    <name evidence="6" type="ORF">OKIOD_LOCUS7903</name>
</gene>
<name>A0ABN7SFS3_OIKDI</name>
<organism evidence="6 7">
    <name type="scientific">Oikopleura dioica</name>
    <name type="common">Tunicate</name>
    <dbReference type="NCBI Taxonomy" id="34765"/>
    <lineage>
        <taxon>Eukaryota</taxon>
        <taxon>Metazoa</taxon>
        <taxon>Chordata</taxon>
        <taxon>Tunicata</taxon>
        <taxon>Appendicularia</taxon>
        <taxon>Copelata</taxon>
        <taxon>Oikopleuridae</taxon>
        <taxon>Oikopleura</taxon>
    </lineage>
</organism>
<reference evidence="6 7" key="1">
    <citation type="submission" date="2021-04" db="EMBL/GenBank/DDBJ databases">
        <authorList>
            <person name="Bliznina A."/>
        </authorList>
    </citation>
    <scope>NUCLEOTIDE SEQUENCE [LARGE SCALE GENOMIC DNA]</scope>
</reference>
<proteinExistence type="inferred from homology"/>
<evidence type="ECO:0000256" key="4">
    <source>
        <dbReference type="ARBA" id="ARBA00023004"/>
    </source>
</evidence>
<keyword evidence="5" id="KW-0503">Monooxygenase</keyword>
<evidence type="ECO:0000256" key="1">
    <source>
        <dbReference type="ARBA" id="ARBA00001971"/>
    </source>
</evidence>
<comment type="cofactor">
    <cofactor evidence="1">
        <name>heme</name>
        <dbReference type="ChEBI" id="CHEBI:30413"/>
    </cofactor>
</comment>
<dbReference type="PRINTS" id="PR00385">
    <property type="entry name" value="P450"/>
</dbReference>
<accession>A0ABN7SFS3</accession>
<comment type="similarity">
    <text evidence="2 5">Belongs to the cytochrome P450 family.</text>
</comment>
<dbReference type="SUPFAM" id="SSF48264">
    <property type="entry name" value="Cytochrome P450"/>
    <property type="match status" value="1"/>
</dbReference>
<keyword evidence="7" id="KW-1185">Reference proteome</keyword>
<dbReference type="PRINTS" id="PR00463">
    <property type="entry name" value="EP450I"/>
</dbReference>
<keyword evidence="5" id="KW-0349">Heme</keyword>
<dbReference type="EMBL" id="OU015569">
    <property type="protein sequence ID" value="CAG5099208.1"/>
    <property type="molecule type" value="Genomic_DNA"/>
</dbReference>
<dbReference type="Gene3D" id="1.10.630.10">
    <property type="entry name" value="Cytochrome P450"/>
    <property type="match status" value="1"/>
</dbReference>
<protein>
    <submittedName>
        <fullName evidence="6">Oidioi.mRNA.OKI2018_I69.XSR.g16345.t1.cds</fullName>
    </submittedName>
</protein>
<evidence type="ECO:0000256" key="3">
    <source>
        <dbReference type="ARBA" id="ARBA00022723"/>
    </source>
</evidence>
<dbReference type="Proteomes" id="UP001158576">
    <property type="component" value="Chromosome XSR"/>
</dbReference>
<dbReference type="InterPro" id="IPR050182">
    <property type="entry name" value="Cytochrome_P450_fam2"/>
</dbReference>
<keyword evidence="5" id="KW-0560">Oxidoreductase</keyword>
<dbReference type="InterPro" id="IPR002401">
    <property type="entry name" value="Cyt_P450_E_grp-I"/>
</dbReference>
<evidence type="ECO:0000313" key="6">
    <source>
        <dbReference type="EMBL" id="CAG5099208.1"/>
    </source>
</evidence>
<dbReference type="InterPro" id="IPR001128">
    <property type="entry name" value="Cyt_P450"/>
</dbReference>
<dbReference type="InterPro" id="IPR036396">
    <property type="entry name" value="Cyt_P450_sf"/>
</dbReference>
<evidence type="ECO:0000313" key="7">
    <source>
        <dbReference type="Proteomes" id="UP001158576"/>
    </source>
</evidence>
<keyword evidence="4 5" id="KW-0408">Iron</keyword>
<keyword evidence="3 5" id="KW-0479">Metal-binding</keyword>
<dbReference type="Pfam" id="PF00067">
    <property type="entry name" value="p450"/>
    <property type="match status" value="1"/>
</dbReference>
<dbReference type="PANTHER" id="PTHR24300:SF397">
    <property type="entry name" value="CYTOCHROME P450 2U1"/>
    <property type="match status" value="1"/>
</dbReference>
<evidence type="ECO:0000256" key="2">
    <source>
        <dbReference type="ARBA" id="ARBA00010617"/>
    </source>
</evidence>
<evidence type="ECO:0000256" key="5">
    <source>
        <dbReference type="RuleBase" id="RU000461"/>
    </source>
</evidence>
<dbReference type="PANTHER" id="PTHR24300">
    <property type="entry name" value="CYTOCHROME P450 508A4-RELATED"/>
    <property type="match status" value="1"/>
</dbReference>
<dbReference type="InterPro" id="IPR017972">
    <property type="entry name" value="Cyt_P450_CS"/>
</dbReference>